<keyword evidence="2" id="KW-1185">Reference proteome</keyword>
<sequence length="93" mass="10478">MPSKVEIESKLSSLLDIAATDVSKSEKRITDNIFICIENNSDLLDTYTNICNLTSQNYINRKLGKLIKETFSLSDTAFKVKAKSSLIKTFTMH</sequence>
<reference evidence="1 2" key="1">
    <citation type="submission" date="2018-01" db="EMBL/GenBank/DDBJ databases">
        <title>Whole genome sequencing of Histamine producing bacteria.</title>
        <authorList>
            <person name="Butler K."/>
        </authorList>
    </citation>
    <scope>NUCLEOTIDE SEQUENCE [LARGE SCALE GENOMIC DNA]</scope>
    <source>
        <strain evidence="1 2">JCM 12947</strain>
    </source>
</reference>
<proteinExistence type="predicted"/>
<name>A0A2T3JH57_9GAMM</name>
<accession>A0A2T3JH57</accession>
<dbReference type="Proteomes" id="UP000240987">
    <property type="component" value="Unassembled WGS sequence"/>
</dbReference>
<organism evidence="1 2">
    <name type="scientific">Photobacterium frigidiphilum</name>
    <dbReference type="NCBI Taxonomy" id="264736"/>
    <lineage>
        <taxon>Bacteria</taxon>
        <taxon>Pseudomonadati</taxon>
        <taxon>Pseudomonadota</taxon>
        <taxon>Gammaproteobacteria</taxon>
        <taxon>Vibrionales</taxon>
        <taxon>Vibrionaceae</taxon>
        <taxon>Photobacterium</taxon>
    </lineage>
</organism>
<comment type="caution">
    <text evidence="1">The sequence shown here is derived from an EMBL/GenBank/DDBJ whole genome shotgun (WGS) entry which is preliminary data.</text>
</comment>
<dbReference type="EMBL" id="PYMJ01000010">
    <property type="protein sequence ID" value="PSU48288.1"/>
    <property type="molecule type" value="Genomic_DNA"/>
</dbReference>
<evidence type="ECO:0000313" key="2">
    <source>
        <dbReference type="Proteomes" id="UP000240987"/>
    </source>
</evidence>
<gene>
    <name evidence="1" type="ORF">C9J12_11770</name>
</gene>
<evidence type="ECO:0000313" key="1">
    <source>
        <dbReference type="EMBL" id="PSU48288.1"/>
    </source>
</evidence>
<protein>
    <submittedName>
        <fullName evidence="1">Uncharacterized protein</fullName>
    </submittedName>
</protein>
<dbReference type="AlphaFoldDB" id="A0A2T3JH57"/>
<dbReference type="RefSeq" id="WP_107242895.1">
    <property type="nucleotide sequence ID" value="NZ_PYMJ01000010.1"/>
</dbReference>